<dbReference type="GO" id="GO:0016787">
    <property type="term" value="F:hydrolase activity"/>
    <property type="evidence" value="ECO:0007669"/>
    <property type="project" value="UniProtKB-KW"/>
</dbReference>
<reference evidence="2 3" key="1">
    <citation type="submission" date="2018-10" db="EMBL/GenBank/DDBJ databases">
        <title>Genomic Encyclopedia of Type Strains, Phase IV (KMG-IV): sequencing the most valuable type-strain genomes for metagenomic binning, comparative biology and taxonomic classification.</title>
        <authorList>
            <person name="Goeker M."/>
        </authorList>
    </citation>
    <scope>NUCLEOTIDE SEQUENCE [LARGE SCALE GENOMIC DNA]</scope>
    <source>
        <strain evidence="2 3">DSM 25080</strain>
    </source>
</reference>
<evidence type="ECO:0000259" key="1">
    <source>
        <dbReference type="SMART" id="SM00849"/>
    </source>
</evidence>
<keyword evidence="2" id="KW-0378">Hydrolase</keyword>
<gene>
    <name evidence="2" type="ORF">DFR27_1677</name>
</gene>
<proteinExistence type="predicted"/>
<accession>A0A3M0A233</accession>
<dbReference type="Proteomes" id="UP000267187">
    <property type="component" value="Unassembled WGS sequence"/>
</dbReference>
<evidence type="ECO:0000313" key="2">
    <source>
        <dbReference type="EMBL" id="RMA79241.1"/>
    </source>
</evidence>
<dbReference type="PANTHER" id="PTHR23131">
    <property type="entry name" value="ENDORIBONUCLEASE LACTB2"/>
    <property type="match status" value="1"/>
</dbReference>
<keyword evidence="3" id="KW-1185">Reference proteome</keyword>
<sequence length="269" mass="29248">MQCFTAPNPGPMTGPGTNTWVLGKGPFVVIDPGPNHAEHLEALYRSCNEDIALIVLTHTHRDHAAGAAALRGMTGAPVLGMTLSPDDGHQELSALPLLPVSKLAEFAIPGVTLTAIHTPGHVANHQCYYHQESKMMFVGDHMMNGSTVVIIPPAGHMASYLASLRALVNYPMSSIGPGHGDVITEPNDEIERLIHHRLTREQKVLGVLSDQWLTLDQILERVYDDIDPALLPVARLSLTAHLIKLCEDGKASKQDGEHWLLGSDTWRLN</sequence>
<name>A0A3M0A233_9GAMM</name>
<dbReference type="AlphaFoldDB" id="A0A3M0A233"/>
<feature type="domain" description="Metallo-beta-lactamase" evidence="1">
    <location>
        <begin position="16"/>
        <end position="179"/>
    </location>
</feature>
<dbReference type="InterPro" id="IPR041516">
    <property type="entry name" value="LACTB2_WH"/>
</dbReference>
<evidence type="ECO:0000313" key="3">
    <source>
        <dbReference type="Proteomes" id="UP000267187"/>
    </source>
</evidence>
<dbReference type="Pfam" id="PF17778">
    <property type="entry name" value="WHD_BLACT"/>
    <property type="match status" value="1"/>
</dbReference>
<dbReference type="SMART" id="SM00849">
    <property type="entry name" value="Lactamase_B"/>
    <property type="match status" value="1"/>
</dbReference>
<dbReference type="InterPro" id="IPR036388">
    <property type="entry name" value="WH-like_DNA-bd_sf"/>
</dbReference>
<dbReference type="RefSeq" id="WP_245962635.1">
    <property type="nucleotide sequence ID" value="NZ_REFJ01000004.1"/>
</dbReference>
<comment type="caution">
    <text evidence="2">The sequence shown here is derived from an EMBL/GenBank/DDBJ whole genome shotgun (WGS) entry which is preliminary data.</text>
</comment>
<organism evidence="2 3">
    <name type="scientific">Umboniibacter marinipuniceus</name>
    <dbReference type="NCBI Taxonomy" id="569599"/>
    <lineage>
        <taxon>Bacteria</taxon>
        <taxon>Pseudomonadati</taxon>
        <taxon>Pseudomonadota</taxon>
        <taxon>Gammaproteobacteria</taxon>
        <taxon>Cellvibrionales</taxon>
        <taxon>Cellvibrionaceae</taxon>
        <taxon>Umboniibacter</taxon>
    </lineage>
</organism>
<dbReference type="Pfam" id="PF00753">
    <property type="entry name" value="Lactamase_B"/>
    <property type="match status" value="1"/>
</dbReference>
<dbReference type="EMBL" id="REFJ01000004">
    <property type="protein sequence ID" value="RMA79241.1"/>
    <property type="molecule type" value="Genomic_DNA"/>
</dbReference>
<dbReference type="SUPFAM" id="SSF56281">
    <property type="entry name" value="Metallo-hydrolase/oxidoreductase"/>
    <property type="match status" value="1"/>
</dbReference>
<dbReference type="InterPro" id="IPR001279">
    <property type="entry name" value="Metallo-B-lactamas"/>
</dbReference>
<dbReference type="Gene3D" id="3.60.15.10">
    <property type="entry name" value="Ribonuclease Z/Hydroxyacylglutathione hydrolase-like"/>
    <property type="match status" value="1"/>
</dbReference>
<protein>
    <submittedName>
        <fullName evidence="2">Hydroxyacylglutathione hydrolase</fullName>
    </submittedName>
</protein>
<dbReference type="PANTHER" id="PTHR23131:SF0">
    <property type="entry name" value="ENDORIBONUCLEASE LACTB2"/>
    <property type="match status" value="1"/>
</dbReference>
<dbReference type="InterPro" id="IPR050662">
    <property type="entry name" value="Sec-metab_biosynth-thioest"/>
</dbReference>
<dbReference type="CDD" id="cd16278">
    <property type="entry name" value="metallo-hydrolase-like_MBL-fold"/>
    <property type="match status" value="1"/>
</dbReference>
<dbReference type="InterPro" id="IPR036866">
    <property type="entry name" value="RibonucZ/Hydroxyglut_hydro"/>
</dbReference>
<dbReference type="Gene3D" id="1.10.10.10">
    <property type="entry name" value="Winged helix-like DNA-binding domain superfamily/Winged helix DNA-binding domain"/>
    <property type="match status" value="1"/>
</dbReference>